<feature type="compositionally biased region" description="Low complexity" evidence="1">
    <location>
        <begin position="145"/>
        <end position="164"/>
    </location>
</feature>
<gene>
    <name evidence="3" type="primary">LOC121133092</name>
</gene>
<accession>A0ABM2W2G8</accession>
<dbReference type="RefSeq" id="XP_040584752.1">
    <property type="nucleotide sequence ID" value="XM_040728818.1"/>
</dbReference>
<proteinExistence type="predicted"/>
<organism evidence="2 3">
    <name type="scientific">Mesocricetus auratus</name>
    <name type="common">Golden hamster</name>
    <dbReference type="NCBI Taxonomy" id="10036"/>
    <lineage>
        <taxon>Eukaryota</taxon>
        <taxon>Metazoa</taxon>
        <taxon>Chordata</taxon>
        <taxon>Craniata</taxon>
        <taxon>Vertebrata</taxon>
        <taxon>Euteleostomi</taxon>
        <taxon>Mammalia</taxon>
        <taxon>Eutheria</taxon>
        <taxon>Euarchontoglires</taxon>
        <taxon>Glires</taxon>
        <taxon>Rodentia</taxon>
        <taxon>Myomorpha</taxon>
        <taxon>Muroidea</taxon>
        <taxon>Cricetidae</taxon>
        <taxon>Cricetinae</taxon>
        <taxon>Mesocricetus</taxon>
    </lineage>
</organism>
<keyword evidence="2" id="KW-1185">Reference proteome</keyword>
<feature type="compositionally biased region" description="Pro residues" evidence="1">
    <location>
        <begin position="62"/>
        <end position="71"/>
    </location>
</feature>
<feature type="compositionally biased region" description="Low complexity" evidence="1">
    <location>
        <begin position="120"/>
        <end position="130"/>
    </location>
</feature>
<protein>
    <submittedName>
        <fullName evidence="3">Translation initiation factor IF-2-like</fullName>
    </submittedName>
</protein>
<evidence type="ECO:0000313" key="2">
    <source>
        <dbReference type="Proteomes" id="UP000886700"/>
    </source>
</evidence>
<reference evidence="3" key="1">
    <citation type="submission" date="2025-08" db="UniProtKB">
        <authorList>
            <consortium name="RefSeq"/>
        </authorList>
    </citation>
    <scope>IDENTIFICATION</scope>
    <source>
        <tissue evidence="3">Liver</tissue>
    </source>
</reference>
<feature type="compositionally biased region" description="Polar residues" evidence="1">
    <location>
        <begin position="11"/>
        <end position="21"/>
    </location>
</feature>
<feature type="region of interest" description="Disordered" evidence="1">
    <location>
        <begin position="216"/>
        <end position="266"/>
    </location>
</feature>
<feature type="compositionally biased region" description="Basic and acidic residues" evidence="1">
    <location>
        <begin position="75"/>
        <end position="85"/>
    </location>
</feature>
<dbReference type="GeneID" id="121133092"/>
<sequence>MLVPRAAPTVTHLSTHHSLPGNSPVPMATHAATPTIGRPTPELRPPRPGNKDFKQLAVPSAAAPPPAPPAPGSSLERRRGEEGKVRPGVPGCDCGTGVAAAPDSGAPRESADSPGPRPQPGGRSPGSSPAPLRPDTPRGYPGSTSSPLSRCRLPPRSPRASRPGAPAPKPRPCGRGTERLPSLPGDALHPDRPPWRCRRLKRALCPKRAPCLMSASFLEGSTPPKRPSDRPLGPPWPAPGLGPFLVRTLPRSAADPGPRQSPLGQF</sequence>
<evidence type="ECO:0000256" key="1">
    <source>
        <dbReference type="SAM" id="MobiDB-lite"/>
    </source>
</evidence>
<feature type="region of interest" description="Disordered" evidence="1">
    <location>
        <begin position="1"/>
        <end position="195"/>
    </location>
</feature>
<dbReference type="Proteomes" id="UP000886700">
    <property type="component" value="Unplaced"/>
</dbReference>
<evidence type="ECO:0000313" key="3">
    <source>
        <dbReference type="RefSeq" id="XP_040584752.1"/>
    </source>
</evidence>
<name>A0ABM2W2G8_MESAU</name>